<keyword evidence="4" id="KW-0539">Nucleus</keyword>
<sequence length="217" mass="25262">MDLWGEIVDSQIDTKSHDLLLNSAPKIVIPSEFEIHDQQRFQANPLLVSHDSIIRSECSSQMTSPFFETLKLLVTNEQQINVYENVEQPKTSKSNDKSAAQTMRESIIMILTHVGFNFSHDLTIDLLVDVLEYYLKSFGKLLRLFTDSMDLQSPNDFYDIIDKTLHHMNVPNFEALHKFNEELVQYYNRVKMENSSSLNENIQRKSCQEQQQIQDDD</sequence>
<dbReference type="GO" id="GO:0005634">
    <property type="term" value="C:nucleus"/>
    <property type="evidence" value="ECO:0007669"/>
    <property type="project" value="UniProtKB-SubCell"/>
</dbReference>
<reference evidence="6" key="1">
    <citation type="submission" date="2025-08" db="UniProtKB">
        <authorList>
            <consortium name="RefSeq"/>
        </authorList>
    </citation>
    <scope>IDENTIFICATION</scope>
    <source>
        <strain evidence="6">Airmid</strain>
    </source>
</reference>
<keyword evidence="2" id="KW-0805">Transcription regulation</keyword>
<organism evidence="5 6">
    <name type="scientific">Dermatophagoides pteronyssinus</name>
    <name type="common">European house dust mite</name>
    <dbReference type="NCBI Taxonomy" id="6956"/>
    <lineage>
        <taxon>Eukaryota</taxon>
        <taxon>Metazoa</taxon>
        <taxon>Ecdysozoa</taxon>
        <taxon>Arthropoda</taxon>
        <taxon>Chelicerata</taxon>
        <taxon>Arachnida</taxon>
        <taxon>Acari</taxon>
        <taxon>Acariformes</taxon>
        <taxon>Sarcoptiformes</taxon>
        <taxon>Astigmata</taxon>
        <taxon>Psoroptidia</taxon>
        <taxon>Analgoidea</taxon>
        <taxon>Pyroglyphidae</taxon>
        <taxon>Dermatophagoidinae</taxon>
        <taxon>Dermatophagoides</taxon>
    </lineage>
</organism>
<dbReference type="Proteomes" id="UP000515146">
    <property type="component" value="Unplaced"/>
</dbReference>
<evidence type="ECO:0000256" key="2">
    <source>
        <dbReference type="ARBA" id="ARBA00023015"/>
    </source>
</evidence>
<dbReference type="Pfam" id="PF07524">
    <property type="entry name" value="Bromo_TP"/>
    <property type="match status" value="1"/>
</dbReference>
<dbReference type="InterPro" id="IPR006565">
    <property type="entry name" value="BTP"/>
</dbReference>
<dbReference type="GeneID" id="113790666"/>
<dbReference type="GO" id="GO:0000124">
    <property type="term" value="C:SAGA complex"/>
    <property type="evidence" value="ECO:0007669"/>
    <property type="project" value="InterPro"/>
</dbReference>
<dbReference type="GO" id="GO:0046982">
    <property type="term" value="F:protein heterodimerization activity"/>
    <property type="evidence" value="ECO:0007669"/>
    <property type="project" value="InterPro"/>
</dbReference>
<dbReference type="InParanoid" id="A0A6P6XW79"/>
<comment type="subcellular location">
    <subcellularLocation>
        <location evidence="1">Nucleus</location>
    </subcellularLocation>
</comment>
<dbReference type="OrthoDB" id="6021257at2759"/>
<dbReference type="KEGG" id="dpte:113790666"/>
<protein>
    <submittedName>
        <fullName evidence="6">STAGA complex 65 subunit gamma-like</fullName>
    </submittedName>
</protein>
<evidence type="ECO:0000256" key="3">
    <source>
        <dbReference type="ARBA" id="ARBA00023163"/>
    </source>
</evidence>
<dbReference type="GO" id="GO:0003713">
    <property type="term" value="F:transcription coactivator activity"/>
    <property type="evidence" value="ECO:0007669"/>
    <property type="project" value="TreeGrafter"/>
</dbReference>
<name>A0A6P6XW79_DERPT</name>
<proteinExistence type="predicted"/>
<dbReference type="InterPro" id="IPR009072">
    <property type="entry name" value="Histone-fold"/>
</dbReference>
<dbReference type="AlphaFoldDB" id="A0A6P6XW79"/>
<dbReference type="InterPro" id="IPR039460">
    <property type="entry name" value="SUPT7L/Spt7"/>
</dbReference>
<dbReference type="RefSeq" id="XP_027196159.1">
    <property type="nucleotide sequence ID" value="XM_027340358.1"/>
</dbReference>
<evidence type="ECO:0000313" key="5">
    <source>
        <dbReference type="Proteomes" id="UP000515146"/>
    </source>
</evidence>
<keyword evidence="5" id="KW-1185">Reference proteome</keyword>
<evidence type="ECO:0000256" key="4">
    <source>
        <dbReference type="ARBA" id="ARBA00023242"/>
    </source>
</evidence>
<evidence type="ECO:0000313" key="6">
    <source>
        <dbReference type="RefSeq" id="XP_027196159.1"/>
    </source>
</evidence>
<keyword evidence="3" id="KW-0804">Transcription</keyword>
<dbReference type="PANTHER" id="PTHR28598">
    <property type="entry name" value="STAGA COMPLEX 65 SUBUNIT GAMMA"/>
    <property type="match status" value="1"/>
</dbReference>
<gene>
    <name evidence="6" type="primary">LOC113790666</name>
</gene>
<dbReference type="PANTHER" id="PTHR28598:SF1">
    <property type="entry name" value="STAGA COMPLEX 65 SUBUNIT GAMMA"/>
    <property type="match status" value="1"/>
</dbReference>
<evidence type="ECO:0000256" key="1">
    <source>
        <dbReference type="ARBA" id="ARBA00004123"/>
    </source>
</evidence>
<accession>A0A6P6XW79</accession>
<dbReference type="OMA" id="KECKDEN"/>
<dbReference type="CDD" id="cd06847">
    <property type="entry name" value="HFD_SUPT7L"/>
    <property type="match status" value="1"/>
</dbReference>
<dbReference type="Gene3D" id="1.10.20.10">
    <property type="entry name" value="Histone, subunit A"/>
    <property type="match status" value="1"/>
</dbReference>